<sequence>MSAGVNSVQSVGVSCVYCGEGHLYEDCPSNPASACYVGNFNRNNPYSAPYNQGLRQHPNFSWSNQGASSSGANAYHRPSHPPGFPSQQPRTQAMDSSSSLENLIKEYIAKNDARVQK</sequence>
<protein>
    <recommendedName>
        <fullName evidence="4">CCHC-type domain-containing protein</fullName>
    </recommendedName>
</protein>
<dbReference type="AlphaFoldDB" id="A0AA88DNA6"/>
<feature type="compositionally biased region" description="Polar residues" evidence="1">
    <location>
        <begin position="85"/>
        <end position="100"/>
    </location>
</feature>
<feature type="region of interest" description="Disordered" evidence="1">
    <location>
        <begin position="57"/>
        <end position="100"/>
    </location>
</feature>
<feature type="compositionally biased region" description="Low complexity" evidence="1">
    <location>
        <begin position="59"/>
        <end position="74"/>
    </location>
</feature>
<keyword evidence="3" id="KW-1185">Reference proteome</keyword>
<evidence type="ECO:0000313" key="3">
    <source>
        <dbReference type="Proteomes" id="UP001187192"/>
    </source>
</evidence>
<proteinExistence type="predicted"/>
<organism evidence="2 3">
    <name type="scientific">Ficus carica</name>
    <name type="common">Common fig</name>
    <dbReference type="NCBI Taxonomy" id="3494"/>
    <lineage>
        <taxon>Eukaryota</taxon>
        <taxon>Viridiplantae</taxon>
        <taxon>Streptophyta</taxon>
        <taxon>Embryophyta</taxon>
        <taxon>Tracheophyta</taxon>
        <taxon>Spermatophyta</taxon>
        <taxon>Magnoliopsida</taxon>
        <taxon>eudicotyledons</taxon>
        <taxon>Gunneridae</taxon>
        <taxon>Pentapetalae</taxon>
        <taxon>rosids</taxon>
        <taxon>fabids</taxon>
        <taxon>Rosales</taxon>
        <taxon>Moraceae</taxon>
        <taxon>Ficeae</taxon>
        <taxon>Ficus</taxon>
    </lineage>
</organism>
<reference evidence="2" key="1">
    <citation type="submission" date="2023-07" db="EMBL/GenBank/DDBJ databases">
        <title>draft genome sequence of fig (Ficus carica).</title>
        <authorList>
            <person name="Takahashi T."/>
            <person name="Nishimura K."/>
        </authorList>
    </citation>
    <scope>NUCLEOTIDE SEQUENCE</scope>
</reference>
<evidence type="ECO:0000313" key="2">
    <source>
        <dbReference type="EMBL" id="GMN58502.1"/>
    </source>
</evidence>
<evidence type="ECO:0000256" key="1">
    <source>
        <dbReference type="SAM" id="MobiDB-lite"/>
    </source>
</evidence>
<accession>A0AA88DNA6</accession>
<gene>
    <name evidence="2" type="ORF">TIFTF001_027609</name>
</gene>
<dbReference type="EMBL" id="BTGU01000078">
    <property type="protein sequence ID" value="GMN58502.1"/>
    <property type="molecule type" value="Genomic_DNA"/>
</dbReference>
<comment type="caution">
    <text evidence="2">The sequence shown here is derived from an EMBL/GenBank/DDBJ whole genome shotgun (WGS) entry which is preliminary data.</text>
</comment>
<name>A0AA88DNA6_FICCA</name>
<dbReference type="Proteomes" id="UP001187192">
    <property type="component" value="Unassembled WGS sequence"/>
</dbReference>
<evidence type="ECO:0008006" key="4">
    <source>
        <dbReference type="Google" id="ProtNLM"/>
    </source>
</evidence>